<dbReference type="RefSeq" id="WP_330133783.1">
    <property type="nucleotide sequence ID" value="NZ_JAUTXY010000005.1"/>
</dbReference>
<dbReference type="Proteomes" id="UP001336020">
    <property type="component" value="Unassembled WGS sequence"/>
</dbReference>
<dbReference type="EMBL" id="JAUTXY010000005">
    <property type="protein sequence ID" value="MEE2058545.1"/>
    <property type="molecule type" value="Genomic_DNA"/>
</dbReference>
<reference evidence="1 2" key="1">
    <citation type="submission" date="2023-07" db="EMBL/GenBank/DDBJ databases">
        <authorList>
            <person name="Girao M."/>
            <person name="Carvalho M.F."/>
        </authorList>
    </citation>
    <scope>NUCLEOTIDE SEQUENCE [LARGE SCALE GENOMIC DNA]</scope>
    <source>
        <strain evidence="1 2">YIM65754</strain>
    </source>
</reference>
<evidence type="ECO:0000313" key="1">
    <source>
        <dbReference type="EMBL" id="MEE2058545.1"/>
    </source>
</evidence>
<name>A0ABU7LAG4_9NOCA</name>
<keyword evidence="2" id="KW-1185">Reference proteome</keyword>
<evidence type="ECO:0000313" key="2">
    <source>
        <dbReference type="Proteomes" id="UP001336020"/>
    </source>
</evidence>
<gene>
    <name evidence="1" type="ORF">Q7514_13550</name>
</gene>
<comment type="caution">
    <text evidence="1">The sequence shown here is derived from an EMBL/GenBank/DDBJ whole genome shotgun (WGS) entry which is preliminary data.</text>
</comment>
<proteinExistence type="predicted"/>
<protein>
    <submittedName>
        <fullName evidence="1">DUF1059 domain-containing protein</fullName>
    </submittedName>
</protein>
<accession>A0ABU7LAG4</accession>
<sequence>MKKRLSCPCGEYIAGESEDDLVAKAQQHLTDRHPDLEYGRDEILFMAY</sequence>
<organism evidence="1 2">
    <name type="scientific">Rhodococcus artemisiae</name>
    <dbReference type="NCBI Taxonomy" id="714159"/>
    <lineage>
        <taxon>Bacteria</taxon>
        <taxon>Bacillati</taxon>
        <taxon>Actinomycetota</taxon>
        <taxon>Actinomycetes</taxon>
        <taxon>Mycobacteriales</taxon>
        <taxon>Nocardiaceae</taxon>
        <taxon>Rhodococcus</taxon>
    </lineage>
</organism>